<keyword evidence="2" id="KW-1185">Reference proteome</keyword>
<protein>
    <submittedName>
        <fullName evidence="1">DUF2505 domain-containing protein</fullName>
    </submittedName>
</protein>
<dbReference type="InterPro" id="IPR019639">
    <property type="entry name" value="DUF2505"/>
</dbReference>
<dbReference type="AlphaFoldDB" id="A0A4P6MVP9"/>
<dbReference type="Pfam" id="PF10698">
    <property type="entry name" value="DUF2505"/>
    <property type="match status" value="1"/>
</dbReference>
<accession>A0A4P6MVP9</accession>
<dbReference type="Proteomes" id="UP000290408">
    <property type="component" value="Chromosome"/>
</dbReference>
<evidence type="ECO:0000313" key="1">
    <source>
        <dbReference type="EMBL" id="QBF45383.1"/>
    </source>
</evidence>
<evidence type="ECO:0000313" key="2">
    <source>
        <dbReference type="Proteomes" id="UP000290408"/>
    </source>
</evidence>
<reference evidence="1 2" key="1">
    <citation type="submission" date="2019-02" db="EMBL/GenBank/DDBJ databases">
        <title>Genomic data mining of an Antarctic deep-sea actinobacterium, Janibacterlimosus P3-3-X1.</title>
        <authorList>
            <person name="Liao L."/>
            <person name="Chen B."/>
        </authorList>
    </citation>
    <scope>NUCLEOTIDE SEQUENCE [LARGE SCALE GENOMIC DNA]</scope>
    <source>
        <strain evidence="1 2">P3-3-X1</strain>
    </source>
</reference>
<dbReference type="EMBL" id="CP036164">
    <property type="protein sequence ID" value="QBF45383.1"/>
    <property type="molecule type" value="Genomic_DNA"/>
</dbReference>
<sequence>MKITRSAPLPAGVEDAFAVVSTQEYQQAKVEAQTPRATATVTDRAGSTVVRSERHLPTAGMPGPVVSMVGDTLSIIEQQTWGPARSDGSRHADLALTVTGVPLKLVGTIALSPTASGSTLVIDADLSCSIPLFGKKIEEAARPAIDDSIDHEVSQLGARLT</sequence>
<dbReference type="STRING" id="1216970.GCA_001570985_00379"/>
<name>A0A4P6MVP9_9MICO</name>
<dbReference type="OrthoDB" id="3266819at2"/>
<organism evidence="1 2">
    <name type="scientific">Janibacter limosus</name>
    <dbReference type="NCBI Taxonomy" id="53458"/>
    <lineage>
        <taxon>Bacteria</taxon>
        <taxon>Bacillati</taxon>
        <taxon>Actinomycetota</taxon>
        <taxon>Actinomycetes</taxon>
        <taxon>Micrococcales</taxon>
        <taxon>Intrasporangiaceae</taxon>
        <taxon>Janibacter</taxon>
    </lineage>
</organism>
<dbReference type="KEGG" id="jli:EXU32_03330"/>
<dbReference type="RefSeq" id="WP_130628622.1">
    <property type="nucleotide sequence ID" value="NZ_CP036164.1"/>
</dbReference>
<gene>
    <name evidence="1" type="ORF">EXU32_03330</name>
</gene>
<proteinExistence type="predicted"/>